<reference evidence="2 3" key="1">
    <citation type="journal article" date="2014" name="Genome Announc.">
        <title>Genome Sequence of Bacillus simplex Strain P558, Isolated from a Human Fecal Sample.</title>
        <authorList>
            <person name="Croce O."/>
            <person name="Hugon P."/>
            <person name="Lagier J.C."/>
            <person name="Bibi F."/>
            <person name="Robert C."/>
            <person name="Azhar E.I."/>
            <person name="Raoult D."/>
            <person name="Fournier P.E."/>
        </authorList>
    </citation>
    <scope>NUCLEOTIDE SEQUENCE [LARGE SCALE GENOMIC DNA]</scope>
    <source>
        <strain evidence="2 3">P558</strain>
    </source>
</reference>
<dbReference type="AlphaFoldDB" id="A0AAN2PHF9"/>
<keyword evidence="1" id="KW-1133">Transmembrane helix</keyword>
<organism evidence="2 3">
    <name type="scientific">Peribacillus simplex</name>
    <dbReference type="NCBI Taxonomy" id="1478"/>
    <lineage>
        <taxon>Bacteria</taxon>
        <taxon>Bacillati</taxon>
        <taxon>Bacillota</taxon>
        <taxon>Bacilli</taxon>
        <taxon>Bacillales</taxon>
        <taxon>Bacillaceae</taxon>
        <taxon>Peribacillus</taxon>
    </lineage>
</organism>
<dbReference type="EMBL" id="CCXW01000001">
    <property type="protein sequence ID" value="CEG32745.1"/>
    <property type="molecule type" value="Genomic_DNA"/>
</dbReference>
<feature type="transmembrane region" description="Helical" evidence="1">
    <location>
        <begin position="12"/>
        <end position="30"/>
    </location>
</feature>
<name>A0AAN2PHF9_9BACI</name>
<sequence length="33" mass="3876">MYQSKIVEPEKNIGNCVFMISLVEFRAIYIHSD</sequence>
<gene>
    <name evidence="2" type="ORF">BN1180_02911</name>
</gene>
<evidence type="ECO:0000256" key="1">
    <source>
        <dbReference type="SAM" id="Phobius"/>
    </source>
</evidence>
<accession>A0AAN2PHF9</accession>
<evidence type="ECO:0000313" key="2">
    <source>
        <dbReference type="EMBL" id="CEG32745.1"/>
    </source>
</evidence>
<keyword evidence="3" id="KW-1185">Reference proteome</keyword>
<comment type="caution">
    <text evidence="2">The sequence shown here is derived from an EMBL/GenBank/DDBJ whole genome shotgun (WGS) entry which is preliminary data.</text>
</comment>
<dbReference type="Proteomes" id="UP000182110">
    <property type="component" value="Unassembled WGS sequence"/>
</dbReference>
<evidence type="ECO:0000313" key="3">
    <source>
        <dbReference type="Proteomes" id="UP000182110"/>
    </source>
</evidence>
<protein>
    <submittedName>
        <fullName evidence="2">Uncharacterized protein</fullName>
    </submittedName>
</protein>
<proteinExistence type="predicted"/>
<keyword evidence="1" id="KW-0472">Membrane</keyword>
<keyword evidence="1" id="KW-0812">Transmembrane</keyword>